<feature type="transmembrane region" description="Helical" evidence="2">
    <location>
        <begin position="159"/>
        <end position="181"/>
    </location>
</feature>
<evidence type="ECO:0000259" key="3">
    <source>
        <dbReference type="Pfam" id="PF09335"/>
    </source>
</evidence>
<dbReference type="InterPro" id="IPR032816">
    <property type="entry name" value="VTT_dom"/>
</dbReference>
<keyword evidence="5" id="KW-1185">Reference proteome</keyword>
<accession>A0A919P3E7</accession>
<protein>
    <recommendedName>
        <fullName evidence="3">VTT domain-containing protein</fullName>
    </recommendedName>
</protein>
<dbReference type="AlphaFoldDB" id="A0A919P3E7"/>
<keyword evidence="2" id="KW-0812">Transmembrane</keyword>
<feature type="transmembrane region" description="Helical" evidence="2">
    <location>
        <begin position="119"/>
        <end position="138"/>
    </location>
</feature>
<dbReference type="EMBL" id="BONK01000004">
    <property type="protein sequence ID" value="GIG20911.1"/>
    <property type="molecule type" value="Genomic_DNA"/>
</dbReference>
<reference evidence="4" key="1">
    <citation type="submission" date="2021-01" db="EMBL/GenBank/DDBJ databases">
        <title>Whole genome shotgun sequence of Cellulomonas chitinilytica NBRC 110799.</title>
        <authorList>
            <person name="Komaki H."/>
            <person name="Tamura T."/>
        </authorList>
    </citation>
    <scope>NUCLEOTIDE SEQUENCE</scope>
    <source>
        <strain evidence="4">NBRC 110799</strain>
    </source>
</reference>
<feature type="transmembrane region" description="Helical" evidence="2">
    <location>
        <begin position="187"/>
        <end position="205"/>
    </location>
</feature>
<feature type="domain" description="VTT" evidence="3">
    <location>
        <begin position="63"/>
        <end position="179"/>
    </location>
</feature>
<evidence type="ECO:0000313" key="5">
    <source>
        <dbReference type="Proteomes" id="UP000632740"/>
    </source>
</evidence>
<evidence type="ECO:0000256" key="1">
    <source>
        <dbReference type="SAM" id="MobiDB-lite"/>
    </source>
</evidence>
<evidence type="ECO:0000313" key="4">
    <source>
        <dbReference type="EMBL" id="GIG20911.1"/>
    </source>
</evidence>
<proteinExistence type="predicted"/>
<keyword evidence="2" id="KW-0472">Membrane</keyword>
<feature type="transmembrane region" description="Helical" evidence="2">
    <location>
        <begin position="42"/>
        <end position="61"/>
    </location>
</feature>
<feature type="compositionally biased region" description="Pro residues" evidence="1">
    <location>
        <begin position="211"/>
        <end position="228"/>
    </location>
</feature>
<gene>
    <name evidence="4" type="ORF">Cch01nite_16350</name>
</gene>
<organism evidence="4 5">
    <name type="scientific">Cellulomonas chitinilytica</name>
    <dbReference type="NCBI Taxonomy" id="398759"/>
    <lineage>
        <taxon>Bacteria</taxon>
        <taxon>Bacillati</taxon>
        <taxon>Actinomycetota</taxon>
        <taxon>Actinomycetes</taxon>
        <taxon>Micrococcales</taxon>
        <taxon>Cellulomonadaceae</taxon>
        <taxon>Cellulomonas</taxon>
    </lineage>
</organism>
<feature type="region of interest" description="Disordered" evidence="1">
    <location>
        <begin position="206"/>
        <end position="228"/>
    </location>
</feature>
<feature type="transmembrane region" description="Helical" evidence="2">
    <location>
        <begin position="73"/>
        <end position="99"/>
    </location>
</feature>
<name>A0A919P3E7_9CELL</name>
<comment type="caution">
    <text evidence="4">The sequence shown here is derived from an EMBL/GenBank/DDBJ whole genome shotgun (WGS) entry which is preliminary data.</text>
</comment>
<dbReference type="RefSeq" id="WP_203751063.1">
    <property type="nucleotide sequence ID" value="NZ_BONK01000004.1"/>
</dbReference>
<keyword evidence="2" id="KW-1133">Transmembrane helix</keyword>
<sequence length="228" mass="22689">MTVRHYLLLTVGLLVLLTGTFVAVEAAGFELLTDPTPAMGRMPLAAAAAIGVTLLVVDVVLPVPSSVVMVLHGALFGALAGAALSLAGAVGATVVGYLLGRGGAPLVARVAPPAEQDRAAALLGRWGPLAIVVTRPLPLLAETTAIVAGTTRALTVTRVALWAAVGALAPAVAYAVAGASAAGGADLPLVFAAVLALAGVTWLVGRRPRSPHPTTPAPPTSHSPQPRT</sequence>
<dbReference type="Proteomes" id="UP000632740">
    <property type="component" value="Unassembled WGS sequence"/>
</dbReference>
<evidence type="ECO:0000256" key="2">
    <source>
        <dbReference type="SAM" id="Phobius"/>
    </source>
</evidence>
<dbReference type="Pfam" id="PF09335">
    <property type="entry name" value="VTT_dom"/>
    <property type="match status" value="1"/>
</dbReference>